<dbReference type="Proteomes" id="UP001165082">
    <property type="component" value="Unassembled WGS sequence"/>
</dbReference>
<evidence type="ECO:0000313" key="4">
    <source>
        <dbReference type="Proteomes" id="UP001165082"/>
    </source>
</evidence>
<proteinExistence type="predicted"/>
<feature type="region of interest" description="Disordered" evidence="1">
    <location>
        <begin position="153"/>
        <end position="173"/>
    </location>
</feature>
<feature type="transmembrane region" description="Helical" evidence="2">
    <location>
        <begin position="21"/>
        <end position="41"/>
    </location>
</feature>
<keyword evidence="2" id="KW-0472">Membrane</keyword>
<dbReference type="OrthoDB" id="197637at2759"/>
<gene>
    <name evidence="3" type="ORF">TrRE_jg2617</name>
</gene>
<dbReference type="AlphaFoldDB" id="A0A9W6ZBQ0"/>
<name>A0A9W6ZBQ0_9STRA</name>
<comment type="caution">
    <text evidence="3">The sequence shown here is derived from an EMBL/GenBank/DDBJ whole genome shotgun (WGS) entry which is preliminary data.</text>
</comment>
<keyword evidence="2" id="KW-0812">Transmembrane</keyword>
<sequence>MQSPKSPKKSDPLSFDRLFPFYLIVTFFGLFVMFAGLRCMIDGSDDIISHNPDGSLNGFSWFWGFLCGFCRINPACAVMVSTCLVSLSLWSKHRAMSVKSSLTYLDLPDHQTKGSTASIVAIPSGDASASSSSTSKPTARISSSNNLLAHNASSSVVSPLTPPTATTPSKSTKILPSDPTYRWYHSLTKVTFLIALTNTLLVLLFGMTCSIFPGWIWHFSAMFFYNVPKMRDVDRAIDGVCPSYGGDMCLSNDAWLLLSNGLLSKYKRIDVENVAEGVNVAQNGGLIINIMARDTAAGIPAFISNVDALAPFFGGKLSVVIYENDSVDGTRDLIKEWRDKKNNYNIDLITCEEEGDEDCRLQETHRYDQHGDKMSAIGKMADYRNKVMDYIAKNYSPKEYTHMMVTDVDLAISWSVLGLLHTLGTVGEHNPVAVRGLMMIPGALGSLYSPYDYSAFRPHINEDNVRLRNLHDWFCELAPPGSRWRNNCDVMSPFNMMHMLSLDTEFVSEPYPIASGFNGAAMYPYRQILATSPKYDDGDDGQRCEHIGFNYHMTDKANWEDVPDNANFAENMYVNPKWTLHLDPSRPGGPTGWRFAALIATQGVNMQCAIMFTSVCLCNWMLAGFVAAAITGMVRGWKKLIKTDAFRKLAVVAGVNVAEFVPGGLGGGGIRKNTADEGILEMMAIAAREGGEEGDDSDDEEAGFLRKVTRVNKNH</sequence>
<keyword evidence="4" id="KW-1185">Reference proteome</keyword>
<feature type="transmembrane region" description="Helical" evidence="2">
    <location>
        <begin position="61"/>
        <end position="90"/>
    </location>
</feature>
<evidence type="ECO:0000313" key="3">
    <source>
        <dbReference type="EMBL" id="GMH51507.1"/>
    </source>
</evidence>
<dbReference type="EMBL" id="BRXZ01003281">
    <property type="protein sequence ID" value="GMH51507.1"/>
    <property type="molecule type" value="Genomic_DNA"/>
</dbReference>
<reference evidence="3" key="1">
    <citation type="submission" date="2022-07" db="EMBL/GenBank/DDBJ databases">
        <title>Genome analysis of Parmales, a sister group of diatoms, reveals the evolutionary specialization of diatoms from phago-mixotrophs to photoautotrophs.</title>
        <authorList>
            <person name="Ban H."/>
            <person name="Sato S."/>
            <person name="Yoshikawa S."/>
            <person name="Kazumasa Y."/>
            <person name="Nakamura Y."/>
            <person name="Ichinomiya M."/>
            <person name="Saitoh K."/>
            <person name="Sato N."/>
            <person name="Blanc-Mathieu R."/>
            <person name="Endo H."/>
            <person name="Kuwata A."/>
            <person name="Ogata H."/>
        </authorList>
    </citation>
    <scope>NUCLEOTIDE SEQUENCE</scope>
</reference>
<evidence type="ECO:0000256" key="1">
    <source>
        <dbReference type="SAM" id="MobiDB-lite"/>
    </source>
</evidence>
<keyword evidence="2" id="KW-1133">Transmembrane helix</keyword>
<evidence type="ECO:0000256" key="2">
    <source>
        <dbReference type="SAM" id="Phobius"/>
    </source>
</evidence>
<accession>A0A9W6ZBQ0</accession>
<organism evidence="3 4">
    <name type="scientific">Triparma retinervis</name>
    <dbReference type="NCBI Taxonomy" id="2557542"/>
    <lineage>
        <taxon>Eukaryota</taxon>
        <taxon>Sar</taxon>
        <taxon>Stramenopiles</taxon>
        <taxon>Ochrophyta</taxon>
        <taxon>Bolidophyceae</taxon>
        <taxon>Parmales</taxon>
        <taxon>Triparmaceae</taxon>
        <taxon>Triparma</taxon>
    </lineage>
</organism>
<protein>
    <submittedName>
        <fullName evidence="3">Uncharacterized protein</fullName>
    </submittedName>
</protein>
<feature type="transmembrane region" description="Helical" evidence="2">
    <location>
        <begin position="609"/>
        <end position="634"/>
    </location>
</feature>
<feature type="transmembrane region" description="Helical" evidence="2">
    <location>
        <begin position="192"/>
        <end position="217"/>
    </location>
</feature>